<accession>A0ABD0VDC4</accession>
<sequence>MLLLCWDRLPKSHPPLAPNGPIQTIGSYGSPNSQDWTVGNQRWMHDRSQQSSSTWRNLLLMLIIYHSSQCSLLNLSPSFPSPPPPPPPPQRLLYSRTVKVNAKREEGYIQILQSPFFDVDLEIDHTIEGYVARILDTIVLAVEEQLGTVEWRLASRSGDLPRILNKGKLLPPFFYFRFLLISDTWWRRTRGALGGLHVAAAGQRPTKAWHPTGGTVAGDTVEGRQLPCVDVWVAPTLPWALQKLPSSTGPMRSWLPFTSYFLATTWQLLTPQIEETVKIKEPSTEEVGLNGDEPALLRLLNLNELKVEGNGRLTFGGA</sequence>
<name>A0ABD0VDC4_DENTH</name>
<dbReference type="Proteomes" id="UP001552299">
    <property type="component" value="Unassembled WGS sequence"/>
</dbReference>
<proteinExistence type="predicted"/>
<reference evidence="1 2" key="1">
    <citation type="journal article" date="2024" name="Plant Biotechnol. J.">
        <title>Dendrobium thyrsiflorum genome and its molecular insights into genes involved in important horticultural traits.</title>
        <authorList>
            <person name="Chen B."/>
            <person name="Wang J.Y."/>
            <person name="Zheng P.J."/>
            <person name="Li K.L."/>
            <person name="Liang Y.M."/>
            <person name="Chen X.F."/>
            <person name="Zhang C."/>
            <person name="Zhao X."/>
            <person name="He X."/>
            <person name="Zhang G.Q."/>
            <person name="Liu Z.J."/>
            <person name="Xu Q."/>
        </authorList>
    </citation>
    <scope>NUCLEOTIDE SEQUENCE [LARGE SCALE GENOMIC DNA]</scope>
    <source>
        <strain evidence="1">GZMU011</strain>
    </source>
</reference>
<gene>
    <name evidence="1" type="ORF">M5K25_007086</name>
</gene>
<keyword evidence="2" id="KW-1185">Reference proteome</keyword>
<organism evidence="1 2">
    <name type="scientific">Dendrobium thyrsiflorum</name>
    <name type="common">Pinecone-like raceme dendrobium</name>
    <name type="synonym">Orchid</name>
    <dbReference type="NCBI Taxonomy" id="117978"/>
    <lineage>
        <taxon>Eukaryota</taxon>
        <taxon>Viridiplantae</taxon>
        <taxon>Streptophyta</taxon>
        <taxon>Embryophyta</taxon>
        <taxon>Tracheophyta</taxon>
        <taxon>Spermatophyta</taxon>
        <taxon>Magnoliopsida</taxon>
        <taxon>Liliopsida</taxon>
        <taxon>Asparagales</taxon>
        <taxon>Orchidaceae</taxon>
        <taxon>Epidendroideae</taxon>
        <taxon>Malaxideae</taxon>
        <taxon>Dendrobiinae</taxon>
        <taxon>Dendrobium</taxon>
    </lineage>
</organism>
<dbReference type="AlphaFoldDB" id="A0ABD0VDC4"/>
<comment type="caution">
    <text evidence="1">The sequence shown here is derived from an EMBL/GenBank/DDBJ whole genome shotgun (WGS) entry which is preliminary data.</text>
</comment>
<evidence type="ECO:0000313" key="1">
    <source>
        <dbReference type="EMBL" id="KAL0923043.1"/>
    </source>
</evidence>
<evidence type="ECO:0000313" key="2">
    <source>
        <dbReference type="Proteomes" id="UP001552299"/>
    </source>
</evidence>
<dbReference type="EMBL" id="JANQDX010000006">
    <property type="protein sequence ID" value="KAL0923043.1"/>
    <property type="molecule type" value="Genomic_DNA"/>
</dbReference>
<protein>
    <submittedName>
        <fullName evidence="1">Uncharacterized protein</fullName>
    </submittedName>
</protein>